<dbReference type="InterPro" id="IPR026100">
    <property type="entry name" value="Tmem223"/>
</dbReference>
<keyword evidence="2" id="KW-1185">Reference proteome</keyword>
<proteinExistence type="predicted"/>
<feature type="transmembrane region" description="Helical" evidence="1">
    <location>
        <begin position="164"/>
        <end position="185"/>
    </location>
</feature>
<feature type="transmembrane region" description="Helical" evidence="1">
    <location>
        <begin position="112"/>
        <end position="132"/>
    </location>
</feature>
<dbReference type="PANTHER" id="PTHR14549:SF2">
    <property type="entry name" value="TRANSMEMBRANE PROTEIN 223"/>
    <property type="match status" value="1"/>
</dbReference>
<dbReference type="FunCoup" id="A0A6J0BL57">
    <property type="interactions" value="445"/>
</dbReference>
<keyword evidence="1" id="KW-0472">Membrane</keyword>
<dbReference type="Proteomes" id="UP000829291">
    <property type="component" value="Chromosome 2"/>
</dbReference>
<dbReference type="Pfam" id="PF06979">
    <property type="entry name" value="TMEM70"/>
    <property type="match status" value="1"/>
</dbReference>
<sequence length="269" mass="30494">MLGCAIADGIFSKQSLLLRGQSVARQWTWPCVKGGSQAIRCKLTVPSLRLLGTFAPGFRFASFSRFSRSGGTPGPSFNQAREVQTNKPYEIPTNLSADAILYKNENRKLFKLLNIFAISQLIFWTYLAHFIYTMLKDAPVSKSQADNLPWWRSINFGEKKIRTILSVCTFLIGYAMFAFAWIHTLKSVKYLVLRKGGNKLTFITHTPFGGTRTRTVPLDKVCCKLNRAEAKVHLPIKVKGDMMHYILDMRGRFTNPKLFDFTAGLQRPI</sequence>
<gene>
    <name evidence="3" type="primary">LOC107220774</name>
</gene>
<dbReference type="OrthoDB" id="5950063at2759"/>
<protein>
    <submittedName>
        <fullName evidence="3">Transmembrane protein 223</fullName>
    </submittedName>
</protein>
<evidence type="ECO:0000313" key="3">
    <source>
        <dbReference type="RefSeq" id="XP_015514982.2"/>
    </source>
</evidence>
<dbReference type="RefSeq" id="XP_015514982.2">
    <property type="nucleotide sequence ID" value="XM_015659496.2"/>
</dbReference>
<dbReference type="InterPro" id="IPR045325">
    <property type="entry name" value="TMEM70/TMEM186/TMEM223"/>
</dbReference>
<dbReference type="AlphaFoldDB" id="A0A6J0BL57"/>
<evidence type="ECO:0000256" key="1">
    <source>
        <dbReference type="SAM" id="Phobius"/>
    </source>
</evidence>
<name>A0A6J0BL57_NEOLC</name>
<dbReference type="GeneID" id="107220774"/>
<accession>A0A6J0BL57</accession>
<keyword evidence="1" id="KW-1133">Transmembrane helix</keyword>
<dbReference type="GO" id="GO:0007399">
    <property type="term" value="P:nervous system development"/>
    <property type="evidence" value="ECO:0007669"/>
    <property type="project" value="TreeGrafter"/>
</dbReference>
<dbReference type="InParanoid" id="A0A6J0BL57"/>
<dbReference type="GO" id="GO:0005739">
    <property type="term" value="C:mitochondrion"/>
    <property type="evidence" value="ECO:0007669"/>
    <property type="project" value="TreeGrafter"/>
</dbReference>
<evidence type="ECO:0000313" key="2">
    <source>
        <dbReference type="Proteomes" id="UP000829291"/>
    </source>
</evidence>
<dbReference type="KEGG" id="nlo:107220774"/>
<keyword evidence="1 3" id="KW-0812">Transmembrane</keyword>
<organism evidence="3">
    <name type="scientific">Neodiprion lecontei</name>
    <name type="common">Redheaded pine sawfly</name>
    <dbReference type="NCBI Taxonomy" id="441921"/>
    <lineage>
        <taxon>Eukaryota</taxon>
        <taxon>Metazoa</taxon>
        <taxon>Ecdysozoa</taxon>
        <taxon>Arthropoda</taxon>
        <taxon>Hexapoda</taxon>
        <taxon>Insecta</taxon>
        <taxon>Pterygota</taxon>
        <taxon>Neoptera</taxon>
        <taxon>Endopterygota</taxon>
        <taxon>Hymenoptera</taxon>
        <taxon>Tenthredinoidea</taxon>
        <taxon>Diprionidae</taxon>
        <taxon>Diprioninae</taxon>
        <taxon>Neodiprion</taxon>
    </lineage>
</organism>
<reference evidence="3" key="1">
    <citation type="submission" date="2025-08" db="UniProtKB">
        <authorList>
            <consortium name="RefSeq"/>
        </authorList>
    </citation>
    <scope>IDENTIFICATION</scope>
    <source>
        <tissue evidence="3">Thorax and Abdomen</tissue>
    </source>
</reference>
<dbReference type="PANTHER" id="PTHR14549">
    <property type="entry name" value="TRANSMEMBRANE PROTEIN 223"/>
    <property type="match status" value="1"/>
</dbReference>